<dbReference type="InterPro" id="IPR018234">
    <property type="entry name" value="GTP_CycHdrlase_I_CS"/>
</dbReference>
<evidence type="ECO:0000313" key="7">
    <source>
        <dbReference type="EMBL" id="GKX28835.1"/>
    </source>
</evidence>
<keyword evidence="8" id="KW-1185">Reference proteome</keyword>
<dbReference type="GO" id="GO:0005737">
    <property type="term" value="C:cytoplasm"/>
    <property type="evidence" value="ECO:0007669"/>
    <property type="project" value="TreeGrafter"/>
</dbReference>
<evidence type="ECO:0000256" key="4">
    <source>
        <dbReference type="ARBA" id="ARBA00022801"/>
    </source>
</evidence>
<dbReference type="InterPro" id="IPR043133">
    <property type="entry name" value="GTP-CH-I_C/QueF"/>
</dbReference>
<keyword evidence="5" id="KW-0862">Zinc</keyword>
<comment type="caution">
    <text evidence="7">The sequence shown here is derived from an EMBL/GenBank/DDBJ whole genome shotgun (WGS) entry which is preliminary data.</text>
</comment>
<dbReference type="RefSeq" id="WP_281813665.1">
    <property type="nucleotide sequence ID" value="NZ_BRLB01000002.1"/>
</dbReference>
<gene>
    <name evidence="5 7" type="primary">folE</name>
    <name evidence="7" type="ORF">SH1V18_13150</name>
</gene>
<keyword evidence="3 5" id="KW-0554">One-carbon metabolism</keyword>
<dbReference type="GO" id="GO:0005525">
    <property type="term" value="F:GTP binding"/>
    <property type="evidence" value="ECO:0007669"/>
    <property type="project" value="UniProtKB-KW"/>
</dbReference>
<dbReference type="Gene3D" id="3.30.1130.10">
    <property type="match status" value="1"/>
</dbReference>
<evidence type="ECO:0000256" key="5">
    <source>
        <dbReference type="HAMAP-Rule" id="MF_00223"/>
    </source>
</evidence>
<dbReference type="InterPro" id="IPR043134">
    <property type="entry name" value="GTP-CH-I_N"/>
</dbReference>
<keyword evidence="5" id="KW-0342">GTP-binding</keyword>
<dbReference type="NCBIfam" id="NF006826">
    <property type="entry name" value="PRK09347.1-3"/>
    <property type="match status" value="1"/>
</dbReference>
<feature type="binding site" evidence="5">
    <location>
        <position position="158"/>
    </location>
    <ligand>
        <name>Zn(2+)</name>
        <dbReference type="ChEBI" id="CHEBI:29105"/>
    </ligand>
</feature>
<feature type="binding site" evidence="5">
    <location>
        <position position="86"/>
    </location>
    <ligand>
        <name>Zn(2+)</name>
        <dbReference type="ChEBI" id="CHEBI:29105"/>
    </ligand>
</feature>
<keyword evidence="5" id="KW-0547">Nucleotide-binding</keyword>
<dbReference type="NCBIfam" id="NF006825">
    <property type="entry name" value="PRK09347.1-2"/>
    <property type="match status" value="1"/>
</dbReference>
<dbReference type="EC" id="3.5.4.16" evidence="5"/>
<dbReference type="PROSITE" id="PS00859">
    <property type="entry name" value="GTP_CYCLOHYDROL_1_1"/>
    <property type="match status" value="1"/>
</dbReference>
<dbReference type="EMBL" id="BRLB01000002">
    <property type="protein sequence ID" value="GKX28835.1"/>
    <property type="molecule type" value="Genomic_DNA"/>
</dbReference>
<dbReference type="NCBIfam" id="TIGR00063">
    <property type="entry name" value="folE"/>
    <property type="match status" value="1"/>
</dbReference>
<evidence type="ECO:0000313" key="8">
    <source>
        <dbReference type="Proteomes" id="UP001144256"/>
    </source>
</evidence>
<keyword evidence="5" id="KW-0479">Metal-binding</keyword>
<dbReference type="FunFam" id="1.10.286.10:FF:000001">
    <property type="entry name" value="GTP cyclohydrolase 1"/>
    <property type="match status" value="1"/>
</dbReference>
<dbReference type="Pfam" id="PF01227">
    <property type="entry name" value="GTP_cyclohydroI"/>
    <property type="match status" value="1"/>
</dbReference>
<comment type="pathway">
    <text evidence="2 5">Cofactor biosynthesis; 7,8-dihydroneopterin triphosphate biosynthesis; 7,8-dihydroneopterin triphosphate from GTP: step 1/1.</text>
</comment>
<dbReference type="Gene3D" id="1.10.286.10">
    <property type="match status" value="1"/>
</dbReference>
<dbReference type="GO" id="GO:0046654">
    <property type="term" value="P:tetrahydrofolate biosynthetic process"/>
    <property type="evidence" value="ECO:0007669"/>
    <property type="project" value="UniProtKB-UniRule"/>
</dbReference>
<dbReference type="GO" id="GO:0006730">
    <property type="term" value="P:one-carbon metabolic process"/>
    <property type="evidence" value="ECO:0007669"/>
    <property type="project" value="UniProtKB-UniRule"/>
</dbReference>
<dbReference type="InterPro" id="IPR001474">
    <property type="entry name" value="GTP_CycHdrlase_I"/>
</dbReference>
<feature type="binding site" evidence="5">
    <location>
        <position position="89"/>
    </location>
    <ligand>
        <name>Zn(2+)</name>
        <dbReference type="ChEBI" id="CHEBI:29105"/>
    </ligand>
</feature>
<dbReference type="PANTHER" id="PTHR11109">
    <property type="entry name" value="GTP CYCLOHYDROLASE I"/>
    <property type="match status" value="1"/>
</dbReference>
<comment type="subunit">
    <text evidence="5">Homopolymer.</text>
</comment>
<accession>A0A9W5YA28</accession>
<comment type="catalytic activity">
    <reaction evidence="1 5">
        <text>GTP + H2O = 7,8-dihydroneopterin 3'-triphosphate + formate + H(+)</text>
        <dbReference type="Rhea" id="RHEA:17473"/>
        <dbReference type="ChEBI" id="CHEBI:15377"/>
        <dbReference type="ChEBI" id="CHEBI:15378"/>
        <dbReference type="ChEBI" id="CHEBI:15740"/>
        <dbReference type="ChEBI" id="CHEBI:37565"/>
        <dbReference type="ChEBI" id="CHEBI:58462"/>
        <dbReference type="EC" id="3.5.4.16"/>
    </reaction>
</comment>
<name>A0A9W5YA28_9FIRM</name>
<evidence type="ECO:0000256" key="2">
    <source>
        <dbReference type="ARBA" id="ARBA00005080"/>
    </source>
</evidence>
<evidence type="ECO:0000259" key="6">
    <source>
        <dbReference type="Pfam" id="PF01227"/>
    </source>
</evidence>
<dbReference type="Proteomes" id="UP001144256">
    <property type="component" value="Unassembled WGS sequence"/>
</dbReference>
<reference evidence="7" key="1">
    <citation type="submission" date="2022-06" db="EMBL/GenBank/DDBJ databases">
        <title>Vallitalea longa sp. nov., an anaerobic bacterium isolated from marine sediment.</title>
        <authorList>
            <person name="Hirano S."/>
            <person name="Terahara T."/>
            <person name="Mori K."/>
            <person name="Hamada M."/>
            <person name="Matsumoto R."/>
            <person name="Kobayashi T."/>
        </authorList>
    </citation>
    <scope>NUCLEOTIDE SEQUENCE</scope>
    <source>
        <strain evidence="7">SH18-1</strain>
    </source>
</reference>
<dbReference type="GO" id="GO:0003934">
    <property type="term" value="F:GTP cyclohydrolase I activity"/>
    <property type="evidence" value="ECO:0007669"/>
    <property type="project" value="UniProtKB-UniRule"/>
</dbReference>
<protein>
    <recommendedName>
        <fullName evidence="5">GTP cyclohydrolase 1</fullName>
        <ecNumber evidence="5">3.5.4.16</ecNumber>
    </recommendedName>
    <alternativeName>
        <fullName evidence="5">GTP cyclohydrolase I</fullName>
        <shortName evidence="5">GTP-CH-I</shortName>
    </alternativeName>
</protein>
<evidence type="ECO:0000256" key="3">
    <source>
        <dbReference type="ARBA" id="ARBA00022563"/>
    </source>
</evidence>
<evidence type="ECO:0000256" key="1">
    <source>
        <dbReference type="ARBA" id="ARBA00001052"/>
    </source>
</evidence>
<sequence>MAVDKQAIEKHVFGILQAIGENPNRQGLKDTPKRVARMFEEVFDGIKYSNDDIAKMYDKTFDEEDFIESSDNDIVLVKDIEVFSHCEHHLTLMYNMNIAVAYIPNGKVIGLSKICRIADMVSRRLQLQERIGSDIAYILQKIVDTQDVAVVIEAEHGCMTSRGIKKPGAKTVTITSRGKFKNNEKYLDRLMKMI</sequence>
<dbReference type="InterPro" id="IPR020602">
    <property type="entry name" value="GTP_CycHdrlase_I_dom"/>
</dbReference>
<comment type="similarity">
    <text evidence="5">Belongs to the GTP cyclohydrolase I family.</text>
</comment>
<proteinExistence type="inferred from homology"/>
<dbReference type="AlphaFoldDB" id="A0A9W5YA28"/>
<keyword evidence="4 5" id="KW-0378">Hydrolase</keyword>
<feature type="domain" description="GTP cyclohydrolase I" evidence="6">
    <location>
        <begin position="8"/>
        <end position="194"/>
    </location>
</feature>
<dbReference type="PANTHER" id="PTHR11109:SF7">
    <property type="entry name" value="GTP CYCLOHYDROLASE 1"/>
    <property type="match status" value="1"/>
</dbReference>
<dbReference type="GO" id="GO:0008270">
    <property type="term" value="F:zinc ion binding"/>
    <property type="evidence" value="ECO:0007669"/>
    <property type="project" value="UniProtKB-UniRule"/>
</dbReference>
<dbReference type="HAMAP" id="MF_00223">
    <property type="entry name" value="FolE"/>
    <property type="match status" value="1"/>
</dbReference>
<dbReference type="SUPFAM" id="SSF55620">
    <property type="entry name" value="Tetrahydrobiopterin biosynthesis enzymes-like"/>
    <property type="match status" value="1"/>
</dbReference>
<dbReference type="GO" id="GO:0006729">
    <property type="term" value="P:tetrahydrobiopterin biosynthetic process"/>
    <property type="evidence" value="ECO:0007669"/>
    <property type="project" value="TreeGrafter"/>
</dbReference>
<dbReference type="FunFam" id="3.30.1130.10:FF:000001">
    <property type="entry name" value="GTP cyclohydrolase 1"/>
    <property type="match status" value="1"/>
</dbReference>
<organism evidence="7 8">
    <name type="scientific">Vallitalea longa</name>
    <dbReference type="NCBI Taxonomy" id="2936439"/>
    <lineage>
        <taxon>Bacteria</taxon>
        <taxon>Bacillati</taxon>
        <taxon>Bacillota</taxon>
        <taxon>Clostridia</taxon>
        <taxon>Lachnospirales</taxon>
        <taxon>Vallitaleaceae</taxon>
        <taxon>Vallitalea</taxon>
    </lineage>
</organism>